<dbReference type="InterPro" id="IPR050605">
    <property type="entry name" value="Olfactomedin-like_domain"/>
</dbReference>
<evidence type="ECO:0000259" key="4">
    <source>
        <dbReference type="PROSITE" id="PS51132"/>
    </source>
</evidence>
<dbReference type="Pfam" id="PF02191">
    <property type="entry name" value="OLF"/>
    <property type="match status" value="1"/>
</dbReference>
<protein>
    <submittedName>
        <fullName evidence="5">Si:ch211-194m7.5</fullName>
    </submittedName>
</protein>
<reference evidence="5" key="1">
    <citation type="submission" date="2025-08" db="UniProtKB">
        <authorList>
            <consortium name="Ensembl"/>
        </authorList>
    </citation>
    <scope>IDENTIFICATION</scope>
</reference>
<evidence type="ECO:0000256" key="2">
    <source>
        <dbReference type="ARBA" id="ARBA00022525"/>
    </source>
</evidence>
<reference evidence="5" key="2">
    <citation type="submission" date="2025-09" db="UniProtKB">
        <authorList>
            <consortium name="Ensembl"/>
        </authorList>
    </citation>
    <scope>IDENTIFICATION</scope>
</reference>
<evidence type="ECO:0000256" key="3">
    <source>
        <dbReference type="PROSITE-ProRule" id="PRU00446"/>
    </source>
</evidence>
<dbReference type="PANTHER" id="PTHR23192:SF68">
    <property type="entry name" value="OLFACTOMEDIN-4-LIKE"/>
    <property type="match status" value="1"/>
</dbReference>
<dbReference type="SMART" id="SM00284">
    <property type="entry name" value="OLF"/>
    <property type="match status" value="1"/>
</dbReference>
<evidence type="ECO:0000313" key="5">
    <source>
        <dbReference type="Ensembl" id="ENSGMOP00000066189.1"/>
    </source>
</evidence>
<comment type="subcellular location">
    <subcellularLocation>
        <location evidence="1">Secreted</location>
    </subcellularLocation>
</comment>
<evidence type="ECO:0000256" key="1">
    <source>
        <dbReference type="ARBA" id="ARBA00004613"/>
    </source>
</evidence>
<keyword evidence="2" id="KW-0964">Secreted</keyword>
<sequence>MAEIQQLVNRLNSTHLGFRQQNSDVSETLQSIKEEMQQLEAFDTMQTVRREKTNNRLTRDLDHCKNGRHLIPTVNPSHGGGPRLVNVTGPRVYTAGEYPGSYKFGSWGRDPKPDAGKENWYWRVILTTSNIYAHYVRRYTTLSALIVGISTPGNVQISPSNPTTNTIQGPSAVLYGEALYYNCYKEAAVCRFNLTSKTVQSTMLPEGTRVNSKGNYCHLEACYPYTDLDLATDENGVWVVYTTTQDRGNLVLARVEVEDGRPVLGETWHTSVYKNSATNSFVAFGVLYATRYVSPEVEEIFYSLDTATGVERFDVGMHISKMSNHIYSLNYSPVDQMIHVYGEGFMTSYKAKFE</sequence>
<name>A0A8C5FW93_GADMO</name>
<dbReference type="GeneTree" id="ENSGT00940000165415"/>
<organism evidence="5 6">
    <name type="scientific">Gadus morhua</name>
    <name type="common">Atlantic cod</name>
    <dbReference type="NCBI Taxonomy" id="8049"/>
    <lineage>
        <taxon>Eukaryota</taxon>
        <taxon>Metazoa</taxon>
        <taxon>Chordata</taxon>
        <taxon>Craniata</taxon>
        <taxon>Vertebrata</taxon>
        <taxon>Euteleostomi</taxon>
        <taxon>Actinopterygii</taxon>
        <taxon>Neopterygii</taxon>
        <taxon>Teleostei</taxon>
        <taxon>Neoteleostei</taxon>
        <taxon>Acanthomorphata</taxon>
        <taxon>Zeiogadaria</taxon>
        <taxon>Gadariae</taxon>
        <taxon>Gadiformes</taxon>
        <taxon>Gadoidei</taxon>
        <taxon>Gadidae</taxon>
        <taxon>Gadus</taxon>
    </lineage>
</organism>
<proteinExistence type="predicted"/>
<dbReference type="AlphaFoldDB" id="A0A8C5FW93"/>
<dbReference type="Ensembl" id="ENSGMOT00000055833.1">
    <property type="protein sequence ID" value="ENSGMOP00000066189.1"/>
    <property type="gene ID" value="ENSGMOG00000029300.1"/>
</dbReference>
<comment type="caution">
    <text evidence="3">Lacks conserved residue(s) required for the propagation of feature annotation.</text>
</comment>
<feature type="domain" description="Olfactomedin-like" evidence="4">
    <location>
        <begin position="63"/>
        <end position="354"/>
    </location>
</feature>
<dbReference type="PANTHER" id="PTHR23192">
    <property type="entry name" value="OLFACTOMEDIN-RELATED"/>
    <property type="match status" value="1"/>
</dbReference>
<dbReference type="InterPro" id="IPR003112">
    <property type="entry name" value="Olfac-like_dom"/>
</dbReference>
<dbReference type="PROSITE" id="PS51132">
    <property type="entry name" value="OLF"/>
    <property type="match status" value="1"/>
</dbReference>
<dbReference type="Proteomes" id="UP000694546">
    <property type="component" value="Chromosome 9"/>
</dbReference>
<keyword evidence="6" id="KW-1185">Reference proteome</keyword>
<dbReference type="OMA" id="SENCVCE"/>
<evidence type="ECO:0000313" key="6">
    <source>
        <dbReference type="Proteomes" id="UP000694546"/>
    </source>
</evidence>
<dbReference type="GO" id="GO:0007165">
    <property type="term" value="P:signal transduction"/>
    <property type="evidence" value="ECO:0007669"/>
    <property type="project" value="TreeGrafter"/>
</dbReference>
<accession>A0A8C5FW93</accession>
<dbReference type="GO" id="GO:0005615">
    <property type="term" value="C:extracellular space"/>
    <property type="evidence" value="ECO:0007669"/>
    <property type="project" value="TreeGrafter"/>
</dbReference>